<evidence type="ECO:0000256" key="10">
    <source>
        <dbReference type="RuleBase" id="RU003826"/>
    </source>
</evidence>
<name>A0ABY4E9F7_VITST</name>
<evidence type="ECO:0000256" key="11">
    <source>
        <dbReference type="RuleBase" id="RU004253"/>
    </source>
</evidence>
<dbReference type="Gene3D" id="3.20.20.70">
    <property type="entry name" value="Aldolase class I"/>
    <property type="match status" value="1"/>
</dbReference>
<feature type="binding site" evidence="9">
    <location>
        <position position="149"/>
    </location>
    <ligand>
        <name>4-amino-2-methyl-5-(diphosphooxymethyl)pyrimidine</name>
        <dbReference type="ChEBI" id="CHEBI:57841"/>
    </ligand>
</feature>
<keyword evidence="14" id="KW-1185">Reference proteome</keyword>
<dbReference type="InterPro" id="IPR022998">
    <property type="entry name" value="ThiamineP_synth_TenI"/>
</dbReference>
<evidence type="ECO:0000313" key="13">
    <source>
        <dbReference type="EMBL" id="UOO91963.1"/>
    </source>
</evidence>
<dbReference type="PANTHER" id="PTHR20857:SF15">
    <property type="entry name" value="THIAMINE-PHOSPHATE SYNTHASE"/>
    <property type="match status" value="1"/>
</dbReference>
<gene>
    <name evidence="9 13" type="primary">thiE</name>
    <name evidence="13" type="ORF">LVJ81_10020</name>
</gene>
<evidence type="ECO:0000259" key="12">
    <source>
        <dbReference type="Pfam" id="PF02581"/>
    </source>
</evidence>
<feature type="binding site" evidence="9">
    <location>
        <position position="82"/>
    </location>
    <ligand>
        <name>4-amino-2-methyl-5-(diphosphooxymethyl)pyrimidine</name>
        <dbReference type="ChEBI" id="CHEBI:57841"/>
    </ligand>
</feature>
<comment type="cofactor">
    <cofactor evidence="9">
        <name>Mg(2+)</name>
        <dbReference type="ChEBI" id="CHEBI:18420"/>
    </cofactor>
    <text evidence="9">Binds 1 Mg(2+) ion per subunit.</text>
</comment>
<dbReference type="SUPFAM" id="SSF51391">
    <property type="entry name" value="Thiamin phosphate synthase"/>
    <property type="match status" value="1"/>
</dbReference>
<sequence>MRLNVFGRENLKLYFIMGSQDVDGRPEQALQVLKNALIDGITLFQWREKGVGSLQNQPEAYEQFACACLALCREHAVPFIVNDDVALALKLHADGVHIGQDDAHVAATRALIGNKILGVSAHSVEEVASAMAMGADYVGLGPIYPTVSKMDANAPTGLVWLKQARAAFPDVAMVAIGGINLERAPEVFAAGADGIAVISAICRHRDFVRDFYQLGV</sequence>
<feature type="domain" description="Thiamine phosphate synthase/TenI" evidence="12">
    <location>
        <begin position="13"/>
        <end position="201"/>
    </location>
</feature>
<comment type="function">
    <text evidence="9">Condenses 4-methyl-5-(beta-hydroxyethyl)thiazole monophosphate (THZ-P) and 2-methyl-4-amino-5-hydroxymethyl pyrimidine pyrophosphate (HMP-PP) to form thiamine monophosphate (TMP).</text>
</comment>
<dbReference type="HAMAP" id="MF_00097">
    <property type="entry name" value="TMP_synthase"/>
    <property type="match status" value="1"/>
</dbReference>
<dbReference type="InterPro" id="IPR034291">
    <property type="entry name" value="TMP_synthase"/>
</dbReference>
<feature type="binding site" evidence="9">
    <location>
        <position position="83"/>
    </location>
    <ligand>
        <name>Mg(2+)</name>
        <dbReference type="ChEBI" id="CHEBI:18420"/>
    </ligand>
</feature>
<comment type="catalytic activity">
    <reaction evidence="8 9 10">
        <text>2-[(2R,5Z)-2-carboxy-4-methylthiazol-5(2H)-ylidene]ethyl phosphate + 4-amino-2-methyl-5-(diphosphooxymethyl)pyrimidine + 2 H(+) = thiamine phosphate + CO2 + diphosphate</text>
        <dbReference type="Rhea" id="RHEA:47844"/>
        <dbReference type="ChEBI" id="CHEBI:15378"/>
        <dbReference type="ChEBI" id="CHEBI:16526"/>
        <dbReference type="ChEBI" id="CHEBI:33019"/>
        <dbReference type="ChEBI" id="CHEBI:37575"/>
        <dbReference type="ChEBI" id="CHEBI:57841"/>
        <dbReference type="ChEBI" id="CHEBI:62899"/>
        <dbReference type="EC" id="2.5.1.3"/>
    </reaction>
</comment>
<keyword evidence="5 9" id="KW-0784">Thiamine biosynthesis</keyword>
<feature type="binding site" evidence="9">
    <location>
        <begin position="146"/>
        <end position="148"/>
    </location>
    <ligand>
        <name>2-[(2R,5Z)-2-carboxy-4-methylthiazol-5(2H)-ylidene]ethyl phosphate</name>
        <dbReference type="ChEBI" id="CHEBI:62899"/>
    </ligand>
</feature>
<feature type="binding site" evidence="9">
    <location>
        <begin position="45"/>
        <end position="49"/>
    </location>
    <ligand>
        <name>4-amino-2-methyl-5-(diphosphooxymethyl)pyrimidine</name>
        <dbReference type="ChEBI" id="CHEBI:57841"/>
    </ligand>
</feature>
<dbReference type="EMBL" id="CP091512">
    <property type="protein sequence ID" value="UOO91963.1"/>
    <property type="molecule type" value="Genomic_DNA"/>
</dbReference>
<evidence type="ECO:0000313" key="14">
    <source>
        <dbReference type="Proteomes" id="UP000832034"/>
    </source>
</evidence>
<evidence type="ECO:0000256" key="6">
    <source>
        <dbReference type="ARBA" id="ARBA00047334"/>
    </source>
</evidence>
<accession>A0ABY4E9F7</accession>
<evidence type="ECO:0000256" key="5">
    <source>
        <dbReference type="ARBA" id="ARBA00022977"/>
    </source>
</evidence>
<proteinExistence type="inferred from homology"/>
<dbReference type="EC" id="2.5.1.3" evidence="9"/>
<feature type="binding site" evidence="9">
    <location>
        <position position="102"/>
    </location>
    <ligand>
        <name>Mg(2+)</name>
        <dbReference type="ChEBI" id="CHEBI:18420"/>
    </ligand>
</feature>
<comment type="catalytic activity">
    <reaction evidence="7 9 10">
        <text>2-(2-carboxy-4-methylthiazol-5-yl)ethyl phosphate + 4-amino-2-methyl-5-(diphosphooxymethyl)pyrimidine + 2 H(+) = thiamine phosphate + CO2 + diphosphate</text>
        <dbReference type="Rhea" id="RHEA:47848"/>
        <dbReference type="ChEBI" id="CHEBI:15378"/>
        <dbReference type="ChEBI" id="CHEBI:16526"/>
        <dbReference type="ChEBI" id="CHEBI:33019"/>
        <dbReference type="ChEBI" id="CHEBI:37575"/>
        <dbReference type="ChEBI" id="CHEBI:57841"/>
        <dbReference type="ChEBI" id="CHEBI:62890"/>
        <dbReference type="EC" id="2.5.1.3"/>
    </reaction>
</comment>
<organism evidence="13 14">
    <name type="scientific">Vitreoscilla stercoraria</name>
    <dbReference type="NCBI Taxonomy" id="61"/>
    <lineage>
        <taxon>Bacteria</taxon>
        <taxon>Pseudomonadati</taxon>
        <taxon>Pseudomonadota</taxon>
        <taxon>Betaproteobacteria</taxon>
        <taxon>Neisseriales</taxon>
        <taxon>Neisseriaceae</taxon>
        <taxon>Vitreoscilla</taxon>
    </lineage>
</organism>
<dbReference type="GO" id="GO:0004789">
    <property type="term" value="F:thiamine-phosphate diphosphorylase activity"/>
    <property type="evidence" value="ECO:0007669"/>
    <property type="project" value="UniProtKB-EC"/>
</dbReference>
<evidence type="ECO:0000256" key="7">
    <source>
        <dbReference type="ARBA" id="ARBA00047851"/>
    </source>
</evidence>
<keyword evidence="4 9" id="KW-0460">Magnesium</keyword>
<comment type="catalytic activity">
    <reaction evidence="6 9 10">
        <text>4-methyl-5-(2-phosphooxyethyl)-thiazole + 4-amino-2-methyl-5-(diphosphooxymethyl)pyrimidine + H(+) = thiamine phosphate + diphosphate</text>
        <dbReference type="Rhea" id="RHEA:22328"/>
        <dbReference type="ChEBI" id="CHEBI:15378"/>
        <dbReference type="ChEBI" id="CHEBI:33019"/>
        <dbReference type="ChEBI" id="CHEBI:37575"/>
        <dbReference type="ChEBI" id="CHEBI:57841"/>
        <dbReference type="ChEBI" id="CHEBI:58296"/>
        <dbReference type="EC" id="2.5.1.3"/>
    </reaction>
</comment>
<protein>
    <recommendedName>
        <fullName evidence="9">Thiamine-phosphate synthase</fullName>
        <shortName evidence="9">TP synthase</shortName>
        <shortName evidence="9">TPS</shortName>
        <ecNumber evidence="9">2.5.1.3</ecNumber>
    </recommendedName>
    <alternativeName>
        <fullName evidence="9">Thiamine-phosphate pyrophosphorylase</fullName>
        <shortName evidence="9">TMP pyrophosphorylase</shortName>
        <shortName evidence="9">TMP-PPase</shortName>
    </alternativeName>
</protein>
<reference evidence="13" key="2">
    <citation type="journal article" date="2022" name="Res Sq">
        <title>Evolution of multicellular longitudinally dividing oral cavity symbionts (Neisseriaceae).</title>
        <authorList>
            <person name="Nyongesa S."/>
            <person name="Weber P."/>
            <person name="Bernet E."/>
            <person name="Pullido F."/>
            <person name="Nieckarz M."/>
            <person name="Delaby M."/>
            <person name="Nieves C."/>
            <person name="Viehboeck T."/>
            <person name="Krause N."/>
            <person name="Rivera-Millot A."/>
            <person name="Nakamura A."/>
            <person name="Vischer N."/>
            <person name="VanNieuwenhze M."/>
            <person name="Brun Y."/>
            <person name="Cava F."/>
            <person name="Bulgheresi S."/>
            <person name="Veyrier F."/>
        </authorList>
    </citation>
    <scope>NUCLEOTIDE SEQUENCE</scope>
    <source>
        <strain evidence="13">SAG 1488-6</strain>
    </source>
</reference>
<keyword evidence="3 9" id="KW-0479">Metal-binding</keyword>
<dbReference type="PANTHER" id="PTHR20857">
    <property type="entry name" value="THIAMINE-PHOSPHATE PYROPHOSPHORYLASE"/>
    <property type="match status" value="1"/>
</dbReference>
<keyword evidence="2 9" id="KW-0808">Transferase</keyword>
<feature type="binding site" evidence="9">
    <location>
        <position position="120"/>
    </location>
    <ligand>
        <name>4-amino-2-methyl-5-(diphosphooxymethyl)pyrimidine</name>
        <dbReference type="ChEBI" id="CHEBI:57841"/>
    </ligand>
</feature>
<evidence type="ECO:0000256" key="1">
    <source>
        <dbReference type="ARBA" id="ARBA00005165"/>
    </source>
</evidence>
<evidence type="ECO:0000256" key="4">
    <source>
        <dbReference type="ARBA" id="ARBA00022842"/>
    </source>
</evidence>
<dbReference type="Pfam" id="PF02581">
    <property type="entry name" value="TMP-TENI"/>
    <property type="match status" value="1"/>
</dbReference>
<comment type="similarity">
    <text evidence="9 10">Belongs to the thiamine-phosphate synthase family.</text>
</comment>
<evidence type="ECO:0000256" key="9">
    <source>
        <dbReference type="HAMAP-Rule" id="MF_00097"/>
    </source>
</evidence>
<comment type="pathway">
    <text evidence="1 9 11">Cofactor biosynthesis; thiamine diphosphate biosynthesis; thiamine phosphate from 4-amino-2-methyl-5-diphosphomethylpyrimidine and 4-methyl-5-(2-phosphoethyl)-thiazole: step 1/1.</text>
</comment>
<dbReference type="InterPro" id="IPR036206">
    <property type="entry name" value="ThiamineP_synth_sf"/>
</dbReference>
<reference evidence="13" key="1">
    <citation type="submission" date="2021-12" db="EMBL/GenBank/DDBJ databases">
        <authorList>
            <person name="Veyrier F.J."/>
        </authorList>
    </citation>
    <scope>NUCLEOTIDE SEQUENCE</scope>
    <source>
        <strain evidence="13">SAG 1488-6</strain>
    </source>
</reference>
<dbReference type="CDD" id="cd00564">
    <property type="entry name" value="TMP_TenI"/>
    <property type="match status" value="1"/>
</dbReference>
<dbReference type="InterPro" id="IPR013785">
    <property type="entry name" value="Aldolase_TIM"/>
</dbReference>
<evidence type="ECO:0000256" key="3">
    <source>
        <dbReference type="ARBA" id="ARBA00022723"/>
    </source>
</evidence>
<dbReference type="Proteomes" id="UP000832034">
    <property type="component" value="Chromosome"/>
</dbReference>
<evidence type="ECO:0000256" key="8">
    <source>
        <dbReference type="ARBA" id="ARBA00047883"/>
    </source>
</evidence>
<dbReference type="NCBIfam" id="TIGR00693">
    <property type="entry name" value="thiE"/>
    <property type="match status" value="1"/>
</dbReference>
<feature type="binding site" evidence="9">
    <location>
        <position position="178"/>
    </location>
    <ligand>
        <name>2-[(2R,5Z)-2-carboxy-4-methylthiazol-5(2H)-ylidene]ethyl phosphate</name>
        <dbReference type="ChEBI" id="CHEBI:62899"/>
    </ligand>
</feature>
<evidence type="ECO:0000256" key="2">
    <source>
        <dbReference type="ARBA" id="ARBA00022679"/>
    </source>
</evidence>
<feature type="binding site" evidence="9">
    <location>
        <begin position="198"/>
        <end position="199"/>
    </location>
    <ligand>
        <name>2-[(2R,5Z)-2-carboxy-4-methylthiazol-5(2H)-ylidene]ethyl phosphate</name>
        <dbReference type="ChEBI" id="CHEBI:62899"/>
    </ligand>
</feature>
<dbReference type="RefSeq" id="WP_211206662.1">
    <property type="nucleotide sequence ID" value="NZ_CP091512.1"/>
</dbReference>